<reference evidence="3" key="1">
    <citation type="journal article" date="2019" name="Sci. Rep.">
        <title>Draft genome of Tanacetum cinerariifolium, the natural source of mosquito coil.</title>
        <authorList>
            <person name="Yamashiro T."/>
            <person name="Shiraishi A."/>
            <person name="Satake H."/>
            <person name="Nakayama K."/>
        </authorList>
    </citation>
    <scope>NUCLEOTIDE SEQUENCE</scope>
</reference>
<protein>
    <submittedName>
        <fullName evidence="3">Uncharacterized protein</fullName>
    </submittedName>
</protein>
<dbReference type="AlphaFoldDB" id="A0A699J7C5"/>
<name>A0A699J7C5_TANCI</name>
<comment type="caution">
    <text evidence="3">The sequence shown here is derived from an EMBL/GenBank/DDBJ whole genome shotgun (WGS) entry which is preliminary data.</text>
</comment>
<keyword evidence="1" id="KW-0175">Coiled coil</keyword>
<organism evidence="3">
    <name type="scientific">Tanacetum cinerariifolium</name>
    <name type="common">Dalmatian daisy</name>
    <name type="synonym">Chrysanthemum cinerariifolium</name>
    <dbReference type="NCBI Taxonomy" id="118510"/>
    <lineage>
        <taxon>Eukaryota</taxon>
        <taxon>Viridiplantae</taxon>
        <taxon>Streptophyta</taxon>
        <taxon>Embryophyta</taxon>
        <taxon>Tracheophyta</taxon>
        <taxon>Spermatophyta</taxon>
        <taxon>Magnoliopsida</taxon>
        <taxon>eudicotyledons</taxon>
        <taxon>Gunneridae</taxon>
        <taxon>Pentapetalae</taxon>
        <taxon>asterids</taxon>
        <taxon>campanulids</taxon>
        <taxon>Asterales</taxon>
        <taxon>Asteraceae</taxon>
        <taxon>Asteroideae</taxon>
        <taxon>Anthemideae</taxon>
        <taxon>Anthemidinae</taxon>
        <taxon>Tanacetum</taxon>
    </lineage>
</organism>
<evidence type="ECO:0000256" key="2">
    <source>
        <dbReference type="SAM" id="MobiDB-lite"/>
    </source>
</evidence>
<evidence type="ECO:0000256" key="1">
    <source>
        <dbReference type="SAM" id="Coils"/>
    </source>
</evidence>
<evidence type="ECO:0000313" key="3">
    <source>
        <dbReference type="EMBL" id="GFA17289.1"/>
    </source>
</evidence>
<feature type="coiled-coil region" evidence="1">
    <location>
        <begin position="315"/>
        <end position="342"/>
    </location>
</feature>
<dbReference type="EMBL" id="BKCJ010380260">
    <property type="protein sequence ID" value="GFA17289.1"/>
    <property type="molecule type" value="Genomic_DNA"/>
</dbReference>
<proteinExistence type="predicted"/>
<feature type="region of interest" description="Disordered" evidence="2">
    <location>
        <begin position="399"/>
        <end position="423"/>
    </location>
</feature>
<accession>A0A699J7C5</accession>
<sequence>KGGIVGKRSKPKSPLKLLDEFVDEGVLVKEPASNKVEANLQQAMDLSLKELEKKTQGPARPVVFREPDSGRFQPLLETLKKNSPVDQFIFQRPTSMSIESSRNAEFHSIDAELTMTDSVMESDKEVPLVNREKDASYKELTEIDTGDQVEDQAGRNPGSAAESQPQPSHVVHARPNLEHIDLKENLKLPTEDQAILKKPVSSTRTLTSLQNINKELSFTNQFLMEKPREEEPEKTNTESEVQSMVTVPVHLYTSLVPPMTNPVIDLAVSQPVSITVQVPLPTSTTIATTITTTTLSPPPPHPQQSTTDSIVLQRIGELEKHMADLLQNNLALEERLDKHGSRLYNLENLNIPHQEILQQRMFEDKSYEAHENHKNLFDALQKSLKRDNSNQLLSDLEAARQKKRKRHDLPITPSDSMMNDDSIPDEQIQFYDDEDTKNDHLPKADTRKDWWKPLPEEERPATPEPAWIIPSSNISNMTAFLNWYCQKINKIVLTQVDFEGKAYEVVKAFYPDVIHIQSQMEDCHKMLVDQIDWAIPKGDQVRIDVSRSMPVGGPLGHVTIQTQFCFNKDLEYLRYGNKGSRPALSISKMKAARYPDFGLKLLVSEQLRIDDACTYDISAKYGISHWWFNRHKFYIDRHDSSVDFQEHTIAEKDLKNLYPNNFKDLNMLLLQGHLDHLPGSNKRMLSTTFKLWTRNLVTRQRVKDFQLDIKSYQTQLNLTKPEWDATGYEFKHDYTSLSLLEQ</sequence>
<gene>
    <name evidence="3" type="ORF">Tci_589261</name>
</gene>
<feature type="region of interest" description="Disordered" evidence="2">
    <location>
        <begin position="141"/>
        <end position="169"/>
    </location>
</feature>
<feature type="non-terminal residue" evidence="3">
    <location>
        <position position="1"/>
    </location>
</feature>